<sequence>APSSKTRKNRRSNERNKVYQRVEESKKRDLKYVSLKKEASDEAINLKEMLKVEREEMPKIRKRELTASFLPVVFPAGRIYRPGVLVSTIPRTANRSKGKNPRKYTGV</sequence>
<feature type="non-terminal residue" evidence="2">
    <location>
        <position position="1"/>
    </location>
</feature>
<dbReference type="AlphaFoldDB" id="A0AAN5I6M7"/>
<feature type="region of interest" description="Disordered" evidence="1">
    <location>
        <begin position="1"/>
        <end position="23"/>
    </location>
</feature>
<feature type="non-terminal residue" evidence="2">
    <location>
        <position position="107"/>
    </location>
</feature>
<protein>
    <submittedName>
        <fullName evidence="2">Uncharacterized protein</fullName>
    </submittedName>
</protein>
<accession>A0AAN5I6M7</accession>
<organism evidence="2 3">
    <name type="scientific">Pristionchus mayeri</name>
    <dbReference type="NCBI Taxonomy" id="1317129"/>
    <lineage>
        <taxon>Eukaryota</taxon>
        <taxon>Metazoa</taxon>
        <taxon>Ecdysozoa</taxon>
        <taxon>Nematoda</taxon>
        <taxon>Chromadorea</taxon>
        <taxon>Rhabditida</taxon>
        <taxon>Rhabditina</taxon>
        <taxon>Diplogasteromorpha</taxon>
        <taxon>Diplogasteroidea</taxon>
        <taxon>Neodiplogasteridae</taxon>
        <taxon>Pristionchus</taxon>
    </lineage>
</organism>
<dbReference type="EMBL" id="BTRK01000005">
    <property type="protein sequence ID" value="GMR54358.1"/>
    <property type="molecule type" value="Genomic_DNA"/>
</dbReference>
<feature type="compositionally biased region" description="Basic and acidic residues" evidence="1">
    <location>
        <begin position="11"/>
        <end position="23"/>
    </location>
</feature>
<gene>
    <name evidence="2" type="ORF">PMAYCL1PPCAC_24553</name>
</gene>
<feature type="compositionally biased region" description="Basic residues" evidence="1">
    <location>
        <begin position="1"/>
        <end position="10"/>
    </location>
</feature>
<evidence type="ECO:0000256" key="1">
    <source>
        <dbReference type="SAM" id="MobiDB-lite"/>
    </source>
</evidence>
<reference evidence="3" key="1">
    <citation type="submission" date="2022-10" db="EMBL/GenBank/DDBJ databases">
        <title>Genome assembly of Pristionchus species.</title>
        <authorList>
            <person name="Yoshida K."/>
            <person name="Sommer R.J."/>
        </authorList>
    </citation>
    <scope>NUCLEOTIDE SEQUENCE [LARGE SCALE GENOMIC DNA]</scope>
    <source>
        <strain evidence="3">RS5460</strain>
    </source>
</reference>
<proteinExistence type="predicted"/>
<comment type="caution">
    <text evidence="2">The sequence shown here is derived from an EMBL/GenBank/DDBJ whole genome shotgun (WGS) entry which is preliminary data.</text>
</comment>
<evidence type="ECO:0000313" key="3">
    <source>
        <dbReference type="Proteomes" id="UP001328107"/>
    </source>
</evidence>
<evidence type="ECO:0000313" key="2">
    <source>
        <dbReference type="EMBL" id="GMR54358.1"/>
    </source>
</evidence>
<dbReference type="Proteomes" id="UP001328107">
    <property type="component" value="Unassembled WGS sequence"/>
</dbReference>
<name>A0AAN5I6M7_9BILA</name>
<keyword evidence="3" id="KW-1185">Reference proteome</keyword>